<keyword evidence="2" id="KW-1185">Reference proteome</keyword>
<accession>A0ABN9QE68</accession>
<reference evidence="1" key="1">
    <citation type="submission" date="2023-10" db="EMBL/GenBank/DDBJ databases">
        <authorList>
            <person name="Chen Y."/>
            <person name="Shah S."/>
            <person name="Dougan E. K."/>
            <person name="Thang M."/>
            <person name="Chan C."/>
        </authorList>
    </citation>
    <scope>NUCLEOTIDE SEQUENCE [LARGE SCALE GENOMIC DNA]</scope>
</reference>
<dbReference type="EMBL" id="CAUYUJ010002950">
    <property type="protein sequence ID" value="CAK0803103.1"/>
    <property type="molecule type" value="Genomic_DNA"/>
</dbReference>
<evidence type="ECO:0000313" key="1">
    <source>
        <dbReference type="EMBL" id="CAK0803103.1"/>
    </source>
</evidence>
<comment type="caution">
    <text evidence="1">The sequence shown here is derived from an EMBL/GenBank/DDBJ whole genome shotgun (WGS) entry which is preliminary data.</text>
</comment>
<feature type="non-terminal residue" evidence="1">
    <location>
        <position position="1"/>
    </location>
</feature>
<evidence type="ECO:0000313" key="2">
    <source>
        <dbReference type="Proteomes" id="UP001189429"/>
    </source>
</evidence>
<feature type="non-terminal residue" evidence="1">
    <location>
        <position position="944"/>
    </location>
</feature>
<organism evidence="1 2">
    <name type="scientific">Prorocentrum cordatum</name>
    <dbReference type="NCBI Taxonomy" id="2364126"/>
    <lineage>
        <taxon>Eukaryota</taxon>
        <taxon>Sar</taxon>
        <taxon>Alveolata</taxon>
        <taxon>Dinophyceae</taxon>
        <taxon>Prorocentrales</taxon>
        <taxon>Prorocentraceae</taxon>
        <taxon>Prorocentrum</taxon>
    </lineage>
</organism>
<name>A0ABN9QE68_9DINO</name>
<proteinExistence type="predicted"/>
<sequence length="944" mass="105923">AADFQLAAKAVFMRDRRRARIGVDLRRLQTAAVKYLKRRQSRAVQRCLRKSAAALANGGDQTRSVHMGVGHMWGEVEVKQQWKPSERYRTLRKNMTVPTMIQRGTVNLTLADLRRGQWQQFQEYYLSEPREVTDTRAEGLLPGVRSGLPDSVDIMNRTSVCEILQMVSSMTFMPMCDKASANVLILKTQGRRGKLKMRGLRNHTMRHYSISSLFRYKGQLTKNVAGIERLIEEKLWREVGPAPPMTDTLKHVFDILYTLDATHHQREGRKNGGTGRGESMFLQDLRGLYKLANGSLNREDGKFVHHCWGHTTNKPCCTSRQQCVETMMTAVVHAFHGSADARPAESRWAHLLHSFKRTLTRRLLHRIGLDCYASSVRPEDIDCEQGPQVGVDDEGSDAFWKHVLKVRAKKVKTYYDSEENMLQLVVYTAILETTDANLLYPLMGGAIPTKPDGDCDETSSINSKMDKLLGVGSKISTFSQGMLNLLDSWDTGDPARGHWLLLDIMKAPLKDQQFARWARAQILQMNSVMARRYEARFSAWPCKLYGLSQQESSAALKQAIAQEAHDAPDYMLDSYTLGIRRLFSTTDSMESLECQVVLASDFKAHCYATDMVERLNSECTQKHRARAPGRNSAIASREHVLSQLSNTHQQRGGADPLSATLADNVASDEDAPAQADQLQLAVALDPQTHFEQPVVERRANPSLPFGALVDADGGDSADDQLRRGLNPYLLAKNGYMHSAREAKGRSLTKAEVEMHEEEFKRIWASADQDVYSEAYQLWRQQQSNKKKKPETPECALCWGGGCHATPFTPSELCAYIIECGWPTLDETLDKDHSSRGVPADKETDFASCEGFDCWGVSRAARNADRFNSREPAAFPIVEKSIFNYLQWIGAGRDTAADVMLIVEGPAVSGGHKRYVTLVTDITFSPHVFDVTDHSFEDITSATSE</sequence>
<protein>
    <submittedName>
        <fullName evidence="1">Uncharacterized protein</fullName>
    </submittedName>
</protein>
<dbReference type="Proteomes" id="UP001189429">
    <property type="component" value="Unassembled WGS sequence"/>
</dbReference>
<gene>
    <name evidence="1" type="ORF">PCOR1329_LOCUS10406</name>
</gene>